<reference evidence="1" key="1">
    <citation type="submission" date="2025-08" db="UniProtKB">
        <authorList>
            <consortium name="Ensembl"/>
        </authorList>
    </citation>
    <scope>IDENTIFICATION</scope>
</reference>
<organism evidence="1 2">
    <name type="scientific">Salmo trutta</name>
    <name type="common">Brown trout</name>
    <dbReference type="NCBI Taxonomy" id="8032"/>
    <lineage>
        <taxon>Eukaryota</taxon>
        <taxon>Metazoa</taxon>
        <taxon>Chordata</taxon>
        <taxon>Craniata</taxon>
        <taxon>Vertebrata</taxon>
        <taxon>Euteleostomi</taxon>
        <taxon>Actinopterygii</taxon>
        <taxon>Neopterygii</taxon>
        <taxon>Teleostei</taxon>
        <taxon>Protacanthopterygii</taxon>
        <taxon>Salmoniformes</taxon>
        <taxon>Salmonidae</taxon>
        <taxon>Salmoninae</taxon>
        <taxon>Salmo</taxon>
    </lineage>
</organism>
<protein>
    <submittedName>
        <fullName evidence="1">Uncharacterized protein</fullName>
    </submittedName>
</protein>
<name>A0A673ZA31_SALTR</name>
<keyword evidence="2" id="KW-1185">Reference proteome</keyword>
<accession>A0A673ZA31</accession>
<evidence type="ECO:0000313" key="1">
    <source>
        <dbReference type="Ensembl" id="ENSSTUP00000043061.1"/>
    </source>
</evidence>
<reference evidence="1" key="2">
    <citation type="submission" date="2025-09" db="UniProtKB">
        <authorList>
            <consortium name="Ensembl"/>
        </authorList>
    </citation>
    <scope>IDENTIFICATION</scope>
</reference>
<dbReference type="AlphaFoldDB" id="A0A673ZA31"/>
<proteinExistence type="predicted"/>
<dbReference type="Proteomes" id="UP000472277">
    <property type="component" value="Chromosome 19"/>
</dbReference>
<evidence type="ECO:0000313" key="2">
    <source>
        <dbReference type="Proteomes" id="UP000472277"/>
    </source>
</evidence>
<sequence length="140" mass="15410">CYHTTLLSGSVVVCTKHPCHRRQWMVMDEDQPPTAQMRIVTGVRRHIEAFGSELRGLLKSAVETAPGAMGPEQQAKLLVVVSKPLLLSVLWEPQGSILKTLWMLRSVALSPADNWKSTCRLGDKSFNVPLSKALNTNCSG</sequence>
<dbReference type="Ensembl" id="ENSSTUT00000044958.1">
    <property type="protein sequence ID" value="ENSSTUP00000043061.1"/>
    <property type="gene ID" value="ENSSTUG00000018196.1"/>
</dbReference>
<dbReference type="InParanoid" id="A0A673ZA31"/>
<dbReference type="GeneTree" id="ENSGT00950000185626"/>